<protein>
    <submittedName>
        <fullName evidence="1">Uncharacterized protein</fullName>
    </submittedName>
</protein>
<dbReference type="AlphaFoldDB" id="A0A8X8YDI6"/>
<accession>A0A8X8YDI6</accession>
<evidence type="ECO:0000313" key="2">
    <source>
        <dbReference type="Proteomes" id="UP000298416"/>
    </source>
</evidence>
<evidence type="ECO:0000313" key="1">
    <source>
        <dbReference type="EMBL" id="KAG6430611.1"/>
    </source>
</evidence>
<sequence>MFVQDINIQSHVLISLKDSNKCLYLVLEIKEIINLVLLSQDDRERIIVRRFKFEELRIEEIQYLEVSNLF</sequence>
<proteinExistence type="predicted"/>
<dbReference type="Proteomes" id="UP000298416">
    <property type="component" value="Unassembled WGS sequence"/>
</dbReference>
<name>A0A8X8YDI6_SALSN</name>
<organism evidence="1">
    <name type="scientific">Salvia splendens</name>
    <name type="common">Scarlet sage</name>
    <dbReference type="NCBI Taxonomy" id="180675"/>
    <lineage>
        <taxon>Eukaryota</taxon>
        <taxon>Viridiplantae</taxon>
        <taxon>Streptophyta</taxon>
        <taxon>Embryophyta</taxon>
        <taxon>Tracheophyta</taxon>
        <taxon>Spermatophyta</taxon>
        <taxon>Magnoliopsida</taxon>
        <taxon>eudicotyledons</taxon>
        <taxon>Gunneridae</taxon>
        <taxon>Pentapetalae</taxon>
        <taxon>asterids</taxon>
        <taxon>lamiids</taxon>
        <taxon>Lamiales</taxon>
        <taxon>Lamiaceae</taxon>
        <taxon>Nepetoideae</taxon>
        <taxon>Mentheae</taxon>
        <taxon>Salviinae</taxon>
        <taxon>Salvia</taxon>
        <taxon>Salvia subgen. Calosphace</taxon>
        <taxon>core Calosphace</taxon>
    </lineage>
</organism>
<reference evidence="1" key="1">
    <citation type="submission" date="2018-01" db="EMBL/GenBank/DDBJ databases">
        <authorList>
            <person name="Mao J.F."/>
        </authorList>
    </citation>
    <scope>NUCLEOTIDE SEQUENCE</scope>
    <source>
        <strain evidence="1">Huo1</strain>
        <tissue evidence="1">Leaf</tissue>
    </source>
</reference>
<comment type="caution">
    <text evidence="1">The sequence shown here is derived from an EMBL/GenBank/DDBJ whole genome shotgun (WGS) entry which is preliminary data.</text>
</comment>
<gene>
    <name evidence="1" type="ORF">SASPL_108683</name>
</gene>
<dbReference type="EMBL" id="PNBA02000003">
    <property type="protein sequence ID" value="KAG6430611.1"/>
    <property type="molecule type" value="Genomic_DNA"/>
</dbReference>
<reference evidence="1" key="2">
    <citation type="submission" date="2020-08" db="EMBL/GenBank/DDBJ databases">
        <title>Plant Genome Project.</title>
        <authorList>
            <person name="Zhang R.-G."/>
        </authorList>
    </citation>
    <scope>NUCLEOTIDE SEQUENCE</scope>
    <source>
        <strain evidence="1">Huo1</strain>
        <tissue evidence="1">Leaf</tissue>
    </source>
</reference>
<keyword evidence="2" id="KW-1185">Reference proteome</keyword>